<proteinExistence type="predicted"/>
<gene>
    <name evidence="1" type="ORF">EC910_12364</name>
</gene>
<accession>A0A4R4B3A1</accession>
<comment type="caution">
    <text evidence="1">The sequence shown here is derived from an EMBL/GenBank/DDBJ whole genome shotgun (WGS) entry which is preliminary data.</text>
</comment>
<dbReference type="Proteomes" id="UP000295285">
    <property type="component" value="Unassembled WGS sequence"/>
</dbReference>
<sequence>MAYDFSTLSKYDLNLEELRNYILQNRFDFEYFDEWLDGWMNVFKNAKMDTLTQIQNLEKEGIPSFEVFVKGINLGQIAFKFNFIIEGAKNHVKNSNLSVKKIQANHFVNTVTWTKEDAKSSHKINDPVYLTTLPLADKTHLLIDGNKRVSQLLKGGADEINYYDISPMNIINAQILLFTIEKVMYVFLIETYSFKKHLNKRKYTHKHIFSSSHILHDFKGLNVK</sequence>
<name>A0A4R4B3A1_BACTU</name>
<evidence type="ECO:0000313" key="2">
    <source>
        <dbReference type="Proteomes" id="UP000295285"/>
    </source>
</evidence>
<dbReference type="EMBL" id="SMDG01000023">
    <property type="protein sequence ID" value="TCW47748.1"/>
    <property type="molecule type" value="Genomic_DNA"/>
</dbReference>
<organism evidence="1 2">
    <name type="scientific">Bacillus thuringiensis</name>
    <dbReference type="NCBI Taxonomy" id="1428"/>
    <lineage>
        <taxon>Bacteria</taxon>
        <taxon>Bacillati</taxon>
        <taxon>Bacillota</taxon>
        <taxon>Bacilli</taxon>
        <taxon>Bacillales</taxon>
        <taxon>Bacillaceae</taxon>
        <taxon>Bacillus</taxon>
        <taxon>Bacillus cereus group</taxon>
    </lineage>
</organism>
<dbReference type="AlphaFoldDB" id="A0A4R4B3A1"/>
<protein>
    <submittedName>
        <fullName evidence="1">Uncharacterized protein</fullName>
    </submittedName>
</protein>
<dbReference type="RefSeq" id="WP_243707094.1">
    <property type="nucleotide sequence ID" value="NZ_SMDF01000024.1"/>
</dbReference>
<reference evidence="1 2" key="1">
    <citation type="submission" date="2019-03" db="EMBL/GenBank/DDBJ databases">
        <title>Above-ground endophytic microbial communities from plants in different locations in the United States.</title>
        <authorList>
            <person name="Frank C."/>
        </authorList>
    </citation>
    <scope>NUCLEOTIDE SEQUENCE [LARGE SCALE GENOMIC DNA]</scope>
    <source>
        <strain evidence="1 2">LP_2_YM</strain>
    </source>
</reference>
<evidence type="ECO:0000313" key="1">
    <source>
        <dbReference type="EMBL" id="TCW47748.1"/>
    </source>
</evidence>